<evidence type="ECO:0000313" key="6">
    <source>
        <dbReference type="Proteomes" id="UP000321820"/>
    </source>
</evidence>
<dbReference type="GO" id="GO:0006629">
    <property type="term" value="P:lipid metabolic process"/>
    <property type="evidence" value="ECO:0007669"/>
    <property type="project" value="InterPro"/>
</dbReference>
<protein>
    <submittedName>
        <fullName evidence="5">Polysaccharide deacetylase family protein</fullName>
    </submittedName>
</protein>
<dbReference type="EMBL" id="CP042806">
    <property type="protein sequence ID" value="QEE28608.1"/>
    <property type="molecule type" value="Genomic_DNA"/>
</dbReference>
<dbReference type="Pfam" id="PF01522">
    <property type="entry name" value="Polysacc_deac_1"/>
    <property type="match status" value="2"/>
</dbReference>
<name>A0A5B9E921_9BACT</name>
<dbReference type="PANTHER" id="PTHR34216:SF3">
    <property type="entry name" value="POLY-BETA-1,6-N-ACETYL-D-GLUCOSAMINE N-DEACETYLASE"/>
    <property type="match status" value="1"/>
</dbReference>
<gene>
    <name evidence="5" type="ORF">FTW19_11720</name>
</gene>
<dbReference type="KEGG" id="talb:FTW19_11720"/>
<dbReference type="GO" id="GO:0005576">
    <property type="term" value="C:extracellular region"/>
    <property type="evidence" value="ECO:0007669"/>
    <property type="project" value="UniProtKB-SubCell"/>
</dbReference>
<dbReference type="GO" id="GO:0005975">
    <property type="term" value="P:carbohydrate metabolic process"/>
    <property type="evidence" value="ECO:0007669"/>
    <property type="project" value="InterPro"/>
</dbReference>
<evidence type="ECO:0000256" key="2">
    <source>
        <dbReference type="ARBA" id="ARBA00022729"/>
    </source>
</evidence>
<dbReference type="InterPro" id="IPR002509">
    <property type="entry name" value="NODB_dom"/>
</dbReference>
<dbReference type="GO" id="GO:0016810">
    <property type="term" value="F:hydrolase activity, acting on carbon-nitrogen (but not peptide) bonds"/>
    <property type="evidence" value="ECO:0007669"/>
    <property type="project" value="InterPro"/>
</dbReference>
<accession>A0A5B9E921</accession>
<sequence length="394" mass="44537">MPRRSQQSSSLCGANVTSPGDQNVRYHVHIERSNNNGTSLRTVLRQIRIQTLDACGQLQAARSNIARKHGVIVLMLHRIIPDGQMHQCRSPRGMVLRESGFRALLQYLRAETDIIAPTDLSHTRVRSERPQVLVTFDDGWADNYEVAAPYLAAFNIKACFFVVTAYAGCSHPFWPEHVLWLRGLTQQTHRSDLWKSFLESFHARSNNRPRPEIVSGSEERVLSWLKQFSAAEILERVDEALFRLDPTLDRIASDPYERLMTWEEMRSLAKQGHMLASHTCTHPLLTHLGGRAVAEELRNSWLALNTKVWQGTGSSAWISYPNGDVDSSVQAAAQKAGYRYGFTTVPGVWPGRCESLSIPRVNIWDGSLLSSDGTFNENSLAHTLFWRPSHATWH</sequence>
<keyword evidence="2" id="KW-0732">Signal</keyword>
<dbReference type="Proteomes" id="UP000321820">
    <property type="component" value="Chromosome"/>
</dbReference>
<evidence type="ECO:0000313" key="5">
    <source>
        <dbReference type="EMBL" id="QEE28608.1"/>
    </source>
</evidence>
<dbReference type="PANTHER" id="PTHR34216">
    <property type="match status" value="1"/>
</dbReference>
<proteinExistence type="predicted"/>
<dbReference type="SUPFAM" id="SSF88713">
    <property type="entry name" value="Glycoside hydrolase/deacetylase"/>
    <property type="match status" value="1"/>
</dbReference>
<dbReference type="Gene3D" id="3.20.20.370">
    <property type="entry name" value="Glycoside hydrolase/deacetylase"/>
    <property type="match status" value="1"/>
</dbReference>
<dbReference type="GO" id="GO:0035556">
    <property type="term" value="P:intracellular signal transduction"/>
    <property type="evidence" value="ECO:0007669"/>
    <property type="project" value="InterPro"/>
</dbReference>
<evidence type="ECO:0000256" key="1">
    <source>
        <dbReference type="ARBA" id="ARBA00004613"/>
    </source>
</evidence>
<feature type="domain" description="PI-PLC Y-box" evidence="3">
    <location>
        <begin position="198"/>
        <end position="262"/>
    </location>
</feature>
<dbReference type="OrthoDB" id="9778320at2"/>
<dbReference type="CDD" id="cd10918">
    <property type="entry name" value="CE4_NodB_like_5s_6s"/>
    <property type="match status" value="1"/>
</dbReference>
<dbReference type="InterPro" id="IPR011330">
    <property type="entry name" value="Glyco_hydro/deAcase_b/a-brl"/>
</dbReference>
<reference evidence="5 6" key="1">
    <citation type="submission" date="2019-08" db="EMBL/GenBank/DDBJ databases">
        <title>Complete genome sequence of Terriglobus albidus strain ORNL.</title>
        <authorList>
            <person name="Podar M."/>
        </authorList>
    </citation>
    <scope>NUCLEOTIDE SEQUENCE [LARGE SCALE GENOMIC DNA]</scope>
    <source>
        <strain evidence="5 6">ORNL</strain>
    </source>
</reference>
<dbReference type="InterPro" id="IPR051398">
    <property type="entry name" value="Polysacch_Deacetylase"/>
</dbReference>
<dbReference type="PROSITE" id="PS51677">
    <property type="entry name" value="NODB"/>
    <property type="match status" value="1"/>
</dbReference>
<dbReference type="InterPro" id="IPR001711">
    <property type="entry name" value="PLipase_C_Pinositol-sp_Y"/>
</dbReference>
<dbReference type="AlphaFoldDB" id="A0A5B9E921"/>
<keyword evidence="6" id="KW-1185">Reference proteome</keyword>
<comment type="subcellular location">
    <subcellularLocation>
        <location evidence="1">Secreted</location>
    </subcellularLocation>
</comment>
<dbReference type="GO" id="GO:0004435">
    <property type="term" value="F:phosphatidylinositol-4,5-bisphosphate phospholipase C activity"/>
    <property type="evidence" value="ECO:0007669"/>
    <property type="project" value="InterPro"/>
</dbReference>
<dbReference type="PROSITE" id="PS50008">
    <property type="entry name" value="PIPLC_Y_DOMAIN"/>
    <property type="match status" value="1"/>
</dbReference>
<feature type="domain" description="NodB homology" evidence="4">
    <location>
        <begin position="130"/>
        <end position="394"/>
    </location>
</feature>
<evidence type="ECO:0000259" key="3">
    <source>
        <dbReference type="PROSITE" id="PS50008"/>
    </source>
</evidence>
<evidence type="ECO:0000259" key="4">
    <source>
        <dbReference type="PROSITE" id="PS51677"/>
    </source>
</evidence>
<organism evidence="5 6">
    <name type="scientific">Terriglobus albidus</name>
    <dbReference type="NCBI Taxonomy" id="1592106"/>
    <lineage>
        <taxon>Bacteria</taxon>
        <taxon>Pseudomonadati</taxon>
        <taxon>Acidobacteriota</taxon>
        <taxon>Terriglobia</taxon>
        <taxon>Terriglobales</taxon>
        <taxon>Acidobacteriaceae</taxon>
        <taxon>Terriglobus</taxon>
    </lineage>
</organism>